<keyword evidence="1" id="KW-1133">Transmembrane helix</keyword>
<evidence type="ECO:0000256" key="1">
    <source>
        <dbReference type="SAM" id="Phobius"/>
    </source>
</evidence>
<dbReference type="EMBL" id="HACG01030475">
    <property type="protein sequence ID" value="CEK77340.1"/>
    <property type="molecule type" value="Transcribed_RNA"/>
</dbReference>
<dbReference type="AlphaFoldDB" id="A0A0B7ABJ6"/>
<reference evidence="2" key="1">
    <citation type="submission" date="2014-12" db="EMBL/GenBank/DDBJ databases">
        <title>Insight into the proteome of Arion vulgaris.</title>
        <authorList>
            <person name="Aradska J."/>
            <person name="Bulat T."/>
            <person name="Smidak R."/>
            <person name="Sarate P."/>
            <person name="Gangsoo J."/>
            <person name="Sialana F."/>
            <person name="Bilban M."/>
            <person name="Lubec G."/>
        </authorList>
    </citation>
    <scope>NUCLEOTIDE SEQUENCE</scope>
    <source>
        <tissue evidence="2">Skin</tissue>
    </source>
</reference>
<keyword evidence="1" id="KW-0472">Membrane</keyword>
<protein>
    <submittedName>
        <fullName evidence="2">Uncharacterized protein</fullName>
    </submittedName>
</protein>
<evidence type="ECO:0000313" key="2">
    <source>
        <dbReference type="EMBL" id="CEK77340.1"/>
    </source>
</evidence>
<name>A0A0B7ABJ6_9EUPU</name>
<sequence>MHSLKETLLLIIIINNLIHFILNVYTGGSGINAIENGRNGSQKVTACRSSNR</sequence>
<keyword evidence="1" id="KW-0812">Transmembrane</keyword>
<organism evidence="2">
    <name type="scientific">Arion vulgaris</name>
    <dbReference type="NCBI Taxonomy" id="1028688"/>
    <lineage>
        <taxon>Eukaryota</taxon>
        <taxon>Metazoa</taxon>
        <taxon>Spiralia</taxon>
        <taxon>Lophotrochozoa</taxon>
        <taxon>Mollusca</taxon>
        <taxon>Gastropoda</taxon>
        <taxon>Heterobranchia</taxon>
        <taxon>Euthyneura</taxon>
        <taxon>Panpulmonata</taxon>
        <taxon>Eupulmonata</taxon>
        <taxon>Stylommatophora</taxon>
        <taxon>Helicina</taxon>
        <taxon>Arionoidea</taxon>
        <taxon>Arionidae</taxon>
        <taxon>Arion</taxon>
    </lineage>
</organism>
<feature type="transmembrane region" description="Helical" evidence="1">
    <location>
        <begin position="7"/>
        <end position="25"/>
    </location>
</feature>
<gene>
    <name evidence="2" type="primary">ORF104138</name>
</gene>
<proteinExistence type="predicted"/>
<accession>A0A0B7ABJ6</accession>